<protein>
    <submittedName>
        <fullName evidence="1">Uncharacterized protein</fullName>
    </submittedName>
</protein>
<evidence type="ECO:0000313" key="2">
    <source>
        <dbReference type="Proteomes" id="UP000297871"/>
    </source>
</evidence>
<gene>
    <name evidence="1" type="ORF">EHQ52_05790</name>
</gene>
<dbReference type="EMBL" id="RQFY01000004">
    <property type="protein sequence ID" value="TGL34035.1"/>
    <property type="molecule type" value="Genomic_DNA"/>
</dbReference>
<keyword evidence="2" id="KW-1185">Reference proteome</keyword>
<proteinExistence type="predicted"/>
<name>A0A4R9J6R0_9LEPT</name>
<dbReference type="AlphaFoldDB" id="A0A4R9J6R0"/>
<evidence type="ECO:0000313" key="1">
    <source>
        <dbReference type="EMBL" id="TGL34035.1"/>
    </source>
</evidence>
<comment type="caution">
    <text evidence="1">The sequence shown here is derived from an EMBL/GenBank/DDBJ whole genome shotgun (WGS) entry which is preliminary data.</text>
</comment>
<reference evidence="1" key="1">
    <citation type="journal article" date="2019" name="PLoS Negl. Trop. Dis.">
        <title>Revisiting the worldwide diversity of Leptospira species in the environment.</title>
        <authorList>
            <person name="Vincent A.T."/>
            <person name="Schiettekatte O."/>
            <person name="Bourhy P."/>
            <person name="Veyrier F.J."/>
            <person name="Picardeau M."/>
        </authorList>
    </citation>
    <scope>NUCLEOTIDE SEQUENCE [LARGE SCALE GENOMIC DNA]</scope>
    <source>
        <strain evidence="1">201800265</strain>
    </source>
</reference>
<organism evidence="1 2">
    <name type="scientific">Leptospira koniambonensis</name>
    <dbReference type="NCBI Taxonomy" id="2484950"/>
    <lineage>
        <taxon>Bacteria</taxon>
        <taxon>Pseudomonadati</taxon>
        <taxon>Spirochaetota</taxon>
        <taxon>Spirochaetia</taxon>
        <taxon>Leptospirales</taxon>
        <taxon>Leptospiraceae</taxon>
        <taxon>Leptospira</taxon>
    </lineage>
</organism>
<dbReference type="Proteomes" id="UP000297871">
    <property type="component" value="Unassembled WGS sequence"/>
</dbReference>
<dbReference type="RefSeq" id="WP_135614300.1">
    <property type="nucleotide sequence ID" value="NZ_RQFY01000004.1"/>
</dbReference>
<accession>A0A4R9J6R0</accession>
<sequence length="453" mass="51577">MLSFFLSLSLFSGPKSERQLAVTVYGFYQIEPIQKDGISPNLLPGDLVEIDLPPRSFWVLEKDESIAKKIIIKTNHGIGKVPRLKLLFGTEFFPIQKASRKNYKTELQTELLISPQVLAKRISNMEEGQILHLQFETIDEFDIAGKRGRWYFGGSEFAKAGWLFIENQEDIGKVSNKEKLSEVSENGWVNVSYLEDFVYGIKDGNLIKREKKNISTYSSYIPFSKKIIKSNGEVFIYLKESIFSLSGGHVDGKEENVIGYVSASSLNYGLDLFTITAKDFIEKYGESLAIQIARAYAYQVDFHNIDLKEFAFGNKKGYVVYPTEYSGDYIPIKRQYGKFFIQSGNEFIETGHTFHNVESFDFNGDGNDEIIHSFPRNIPGSGNGLSIYSLFKGDKLILLWGEDLECTEYYLDKGEISITGKFPDHNQEVSCQGKEYEKKFNWEPGSDFAEITN</sequence>